<evidence type="ECO:0000256" key="9">
    <source>
        <dbReference type="ARBA" id="ARBA00023180"/>
    </source>
</evidence>
<keyword evidence="4" id="KW-0732">Signal</keyword>
<dbReference type="Gene3D" id="3.80.10.10">
    <property type="entry name" value="Ribonuclease Inhibitor"/>
    <property type="match status" value="3"/>
</dbReference>
<evidence type="ECO:0000256" key="7">
    <source>
        <dbReference type="ARBA" id="ARBA00023136"/>
    </source>
</evidence>
<dbReference type="GO" id="GO:0016020">
    <property type="term" value="C:membrane"/>
    <property type="evidence" value="ECO:0007669"/>
    <property type="project" value="UniProtKB-SubCell"/>
</dbReference>
<evidence type="ECO:0000313" key="12">
    <source>
        <dbReference type="EMBL" id="CAJ1962396.1"/>
    </source>
</evidence>
<dbReference type="Proteomes" id="UP001295423">
    <property type="component" value="Unassembled WGS sequence"/>
</dbReference>
<keyword evidence="9" id="KW-0325">Glycoprotein</keyword>
<dbReference type="Pfam" id="PF00560">
    <property type="entry name" value="LRR_1"/>
    <property type="match status" value="1"/>
</dbReference>
<protein>
    <recommendedName>
        <fullName evidence="14">Leucine-rich repeat-containing N-terminal plant-type domain-containing protein</fullName>
    </recommendedName>
</protein>
<keyword evidence="7 11" id="KW-0472">Membrane</keyword>
<evidence type="ECO:0000256" key="2">
    <source>
        <dbReference type="ARBA" id="ARBA00022614"/>
    </source>
</evidence>
<proteinExistence type="predicted"/>
<evidence type="ECO:0000256" key="4">
    <source>
        <dbReference type="ARBA" id="ARBA00022729"/>
    </source>
</evidence>
<sequence>MGRKYKESCNKNGANLPPNLNNAQTSCAPSRSDGKEIGKEMNVAEAIHSEGSKQQQEKEESDRPGNLLQAEVAPDINAVVQDAVQRAVREAMSSNHHHHSARQTFPQQPLATVVSSSSNIHDKDNEENDGNDLFRGKLWILVAIVVVVAMAVGIGVAASRDDDDDVSSQMAARMPSMAPSDMASAMRLMSLIYPGQEMEDLSPAAYNAIQWTAIEDDFVLNTMVVTSELLERHALVTMYYNLRGEGWVFDSSDNWLTSTSHCDWEFVECDENGSVISLNFRSKGLQGSLPAEIGNLSNLIELHLVGNRLTGSLPTPSFGQLTKLRSLFLDDNRMKGSLPSHLGLLADLEHATFNNNLFTGQIPTAIGRWTSIRSLDLSANSFAGSSIPTEIGNMHLLESLDIAGNQLSSAIPSFLGTATSLTRPSLSDNFLSSTIPTEVFSLTGLLNMNLHNNSYLIGPVPSEIGALTQLITLVLSENRLDFLPSEIGSCSALEFVYAHSNRFGKTIPTEVGNLVNLNQLGLDRNAFTGTIPSEIGAIEGLSMLYLNDNRISHAIPSEFGRLSNLLKLQLSSNRLTSTIPAELSNLKLVRNVDLTDNILTGSVPSSLNMLGRRISGFYLSSNNFTGGLENLLCDSTSLKNFEADCDLVCNCCTTSVGSC</sequence>
<feature type="transmembrane region" description="Helical" evidence="11">
    <location>
        <begin position="138"/>
        <end position="158"/>
    </location>
</feature>
<feature type="region of interest" description="Disordered" evidence="10">
    <location>
        <begin position="45"/>
        <end position="64"/>
    </location>
</feature>
<feature type="compositionally biased region" description="Polar residues" evidence="10">
    <location>
        <begin position="102"/>
        <end position="119"/>
    </location>
</feature>
<evidence type="ECO:0000256" key="5">
    <source>
        <dbReference type="ARBA" id="ARBA00022737"/>
    </source>
</evidence>
<keyword evidence="2" id="KW-0433">Leucine-rich repeat</keyword>
<dbReference type="SUPFAM" id="SSF52047">
    <property type="entry name" value="RNI-like"/>
    <property type="match status" value="1"/>
</dbReference>
<dbReference type="InterPro" id="IPR001611">
    <property type="entry name" value="Leu-rich_rpt"/>
</dbReference>
<feature type="compositionally biased region" description="Low complexity" evidence="10">
    <location>
        <begin position="10"/>
        <end position="23"/>
    </location>
</feature>
<evidence type="ECO:0008006" key="14">
    <source>
        <dbReference type="Google" id="ProtNLM"/>
    </source>
</evidence>
<dbReference type="InterPro" id="IPR003591">
    <property type="entry name" value="Leu-rich_rpt_typical-subtyp"/>
</dbReference>
<feature type="compositionally biased region" description="Basic and acidic residues" evidence="10">
    <location>
        <begin position="47"/>
        <end position="63"/>
    </location>
</feature>
<comment type="caution">
    <text evidence="12">The sequence shown here is derived from an EMBL/GenBank/DDBJ whole genome shotgun (WGS) entry which is preliminary data.</text>
</comment>
<reference evidence="12" key="1">
    <citation type="submission" date="2023-08" db="EMBL/GenBank/DDBJ databases">
        <authorList>
            <person name="Audoor S."/>
            <person name="Bilcke G."/>
        </authorList>
    </citation>
    <scope>NUCLEOTIDE SEQUENCE</scope>
</reference>
<dbReference type="InterPro" id="IPR032675">
    <property type="entry name" value="LRR_dom_sf"/>
</dbReference>
<keyword evidence="6 11" id="KW-1133">Transmembrane helix</keyword>
<evidence type="ECO:0000256" key="3">
    <source>
        <dbReference type="ARBA" id="ARBA00022692"/>
    </source>
</evidence>
<comment type="subcellular location">
    <subcellularLocation>
        <location evidence="1">Membrane</location>
        <topology evidence="1">Single-pass membrane protein</topology>
    </subcellularLocation>
</comment>
<gene>
    <name evidence="12" type="ORF">CYCCA115_LOCUS19666</name>
</gene>
<evidence type="ECO:0000313" key="13">
    <source>
        <dbReference type="Proteomes" id="UP001295423"/>
    </source>
</evidence>
<feature type="region of interest" description="Disordered" evidence="10">
    <location>
        <begin position="1"/>
        <end position="37"/>
    </location>
</feature>
<organism evidence="12 13">
    <name type="scientific">Cylindrotheca closterium</name>
    <dbReference type="NCBI Taxonomy" id="2856"/>
    <lineage>
        <taxon>Eukaryota</taxon>
        <taxon>Sar</taxon>
        <taxon>Stramenopiles</taxon>
        <taxon>Ochrophyta</taxon>
        <taxon>Bacillariophyta</taxon>
        <taxon>Bacillariophyceae</taxon>
        <taxon>Bacillariophycidae</taxon>
        <taxon>Bacillariales</taxon>
        <taxon>Bacillariaceae</taxon>
        <taxon>Cylindrotheca</taxon>
    </lineage>
</organism>
<dbReference type="Pfam" id="PF13855">
    <property type="entry name" value="LRR_8"/>
    <property type="match status" value="1"/>
</dbReference>
<dbReference type="PANTHER" id="PTHR27000:SF616">
    <property type="entry name" value="LRR RECEPTOR-LIKE SERINE_THREONINE-PROTEIN KINASE FLS2"/>
    <property type="match status" value="1"/>
</dbReference>
<keyword evidence="13" id="KW-1185">Reference proteome</keyword>
<dbReference type="GO" id="GO:0009653">
    <property type="term" value="P:anatomical structure morphogenesis"/>
    <property type="evidence" value="ECO:0007669"/>
    <property type="project" value="UniProtKB-ARBA"/>
</dbReference>
<feature type="region of interest" description="Disordered" evidence="10">
    <location>
        <begin position="89"/>
        <end position="128"/>
    </location>
</feature>
<keyword evidence="3 11" id="KW-0812">Transmembrane</keyword>
<dbReference type="AlphaFoldDB" id="A0AAD2G4Z5"/>
<evidence type="ECO:0000256" key="10">
    <source>
        <dbReference type="SAM" id="MobiDB-lite"/>
    </source>
</evidence>
<keyword evidence="5" id="KW-0677">Repeat</keyword>
<keyword evidence="8" id="KW-0675">Receptor</keyword>
<evidence type="ECO:0000256" key="6">
    <source>
        <dbReference type="ARBA" id="ARBA00022989"/>
    </source>
</evidence>
<accession>A0AAD2G4Z5</accession>
<dbReference type="FunFam" id="3.80.10.10:FF:000095">
    <property type="entry name" value="LRR receptor-like serine/threonine-protein kinase GSO1"/>
    <property type="match status" value="1"/>
</dbReference>
<evidence type="ECO:0000256" key="11">
    <source>
        <dbReference type="SAM" id="Phobius"/>
    </source>
</evidence>
<evidence type="ECO:0000256" key="1">
    <source>
        <dbReference type="ARBA" id="ARBA00004167"/>
    </source>
</evidence>
<dbReference type="FunFam" id="3.80.10.10:FF:000400">
    <property type="entry name" value="Nuclear pore complex protein NUP107"/>
    <property type="match status" value="1"/>
</dbReference>
<evidence type="ECO:0000256" key="8">
    <source>
        <dbReference type="ARBA" id="ARBA00023170"/>
    </source>
</evidence>
<name>A0AAD2G4Z5_9STRA</name>
<dbReference type="PANTHER" id="PTHR27000">
    <property type="entry name" value="LEUCINE-RICH REPEAT RECEPTOR-LIKE PROTEIN KINASE FAMILY PROTEIN-RELATED"/>
    <property type="match status" value="1"/>
</dbReference>
<dbReference type="EMBL" id="CAKOGP040002103">
    <property type="protein sequence ID" value="CAJ1962396.1"/>
    <property type="molecule type" value="Genomic_DNA"/>
</dbReference>
<dbReference type="SMART" id="SM00369">
    <property type="entry name" value="LRR_TYP"/>
    <property type="match status" value="6"/>
</dbReference>